<dbReference type="Proteomes" id="UP001341840">
    <property type="component" value="Unassembled WGS sequence"/>
</dbReference>
<proteinExistence type="predicted"/>
<evidence type="ECO:0000256" key="1">
    <source>
        <dbReference type="SAM" id="MobiDB-lite"/>
    </source>
</evidence>
<reference evidence="2 3" key="1">
    <citation type="journal article" date="2023" name="Plants (Basel)">
        <title>Bridging the Gap: Combining Genomics and Transcriptomics Approaches to Understand Stylosanthes scabra, an Orphan Legume from the Brazilian Caatinga.</title>
        <authorList>
            <person name="Ferreira-Neto J.R.C."/>
            <person name="da Silva M.D."/>
            <person name="Binneck E."/>
            <person name="de Melo N.F."/>
            <person name="da Silva R.H."/>
            <person name="de Melo A.L.T.M."/>
            <person name="Pandolfi V."/>
            <person name="Bustamante F.O."/>
            <person name="Brasileiro-Vidal A.C."/>
            <person name="Benko-Iseppon A.M."/>
        </authorList>
    </citation>
    <scope>NUCLEOTIDE SEQUENCE [LARGE SCALE GENOMIC DNA]</scope>
    <source>
        <tissue evidence="2">Leaves</tissue>
    </source>
</reference>
<dbReference type="EMBL" id="JASCZI010092462">
    <property type="protein sequence ID" value="MED6152391.1"/>
    <property type="molecule type" value="Genomic_DNA"/>
</dbReference>
<evidence type="ECO:0000313" key="3">
    <source>
        <dbReference type="Proteomes" id="UP001341840"/>
    </source>
</evidence>
<name>A0ABU6TU94_9FABA</name>
<feature type="region of interest" description="Disordered" evidence="1">
    <location>
        <begin position="1"/>
        <end position="129"/>
    </location>
</feature>
<keyword evidence="3" id="KW-1185">Reference proteome</keyword>
<protein>
    <submittedName>
        <fullName evidence="2">Uncharacterized protein</fullName>
    </submittedName>
</protein>
<feature type="non-terminal residue" evidence="2">
    <location>
        <position position="129"/>
    </location>
</feature>
<sequence length="129" mass="14166">MKKKEEAYQDGDETNCSAKITHQGCPRRSHERRAQASSPLIKGTQAAPLIQRPRVVTSAAPNSTRFSRTKPNREEGSTGWTRKPCSSLYRLQSGTKCPNPAVKHSATPPTVKAQPKLQHPSKPRPTTPA</sequence>
<accession>A0ABU6TU94</accession>
<evidence type="ECO:0000313" key="2">
    <source>
        <dbReference type="EMBL" id="MED6152391.1"/>
    </source>
</evidence>
<gene>
    <name evidence="2" type="ORF">PIB30_091622</name>
</gene>
<comment type="caution">
    <text evidence="2">The sequence shown here is derived from an EMBL/GenBank/DDBJ whole genome shotgun (WGS) entry which is preliminary data.</text>
</comment>
<organism evidence="2 3">
    <name type="scientific">Stylosanthes scabra</name>
    <dbReference type="NCBI Taxonomy" id="79078"/>
    <lineage>
        <taxon>Eukaryota</taxon>
        <taxon>Viridiplantae</taxon>
        <taxon>Streptophyta</taxon>
        <taxon>Embryophyta</taxon>
        <taxon>Tracheophyta</taxon>
        <taxon>Spermatophyta</taxon>
        <taxon>Magnoliopsida</taxon>
        <taxon>eudicotyledons</taxon>
        <taxon>Gunneridae</taxon>
        <taxon>Pentapetalae</taxon>
        <taxon>rosids</taxon>
        <taxon>fabids</taxon>
        <taxon>Fabales</taxon>
        <taxon>Fabaceae</taxon>
        <taxon>Papilionoideae</taxon>
        <taxon>50 kb inversion clade</taxon>
        <taxon>dalbergioids sensu lato</taxon>
        <taxon>Dalbergieae</taxon>
        <taxon>Pterocarpus clade</taxon>
        <taxon>Stylosanthes</taxon>
    </lineage>
</organism>